<feature type="transmembrane region" description="Helical" evidence="7">
    <location>
        <begin position="58"/>
        <end position="84"/>
    </location>
</feature>
<feature type="transmembrane region" description="Helical" evidence="7">
    <location>
        <begin position="20"/>
        <end position="38"/>
    </location>
</feature>
<evidence type="ECO:0000256" key="6">
    <source>
        <dbReference type="ARBA" id="ARBA00023136"/>
    </source>
</evidence>
<evidence type="ECO:0000256" key="1">
    <source>
        <dbReference type="ARBA" id="ARBA00004651"/>
    </source>
</evidence>
<feature type="transmembrane region" description="Helical" evidence="7">
    <location>
        <begin position="163"/>
        <end position="182"/>
    </location>
</feature>
<evidence type="ECO:0000313" key="8">
    <source>
        <dbReference type="EMBL" id="MFC5136700.1"/>
    </source>
</evidence>
<evidence type="ECO:0000256" key="4">
    <source>
        <dbReference type="ARBA" id="ARBA00022692"/>
    </source>
</evidence>
<comment type="similarity">
    <text evidence="2">Belongs to the UPF0718 family.</text>
</comment>
<dbReference type="PANTHER" id="PTHR34184:SF4">
    <property type="entry name" value="UPF0718 PROTEIN YCGR"/>
    <property type="match status" value="1"/>
</dbReference>
<keyword evidence="6 7" id="KW-0472">Membrane</keyword>
<gene>
    <name evidence="8" type="ORF">ACFPK1_00505</name>
</gene>
<feature type="transmembrane region" description="Helical" evidence="7">
    <location>
        <begin position="246"/>
        <end position="267"/>
    </location>
</feature>
<keyword evidence="4 7" id="KW-0812">Transmembrane</keyword>
<evidence type="ECO:0000256" key="2">
    <source>
        <dbReference type="ARBA" id="ARBA00006386"/>
    </source>
</evidence>
<keyword evidence="5 7" id="KW-1133">Transmembrane helix</keyword>
<dbReference type="EMBL" id="JBHSKG010000001">
    <property type="protein sequence ID" value="MFC5136700.1"/>
    <property type="molecule type" value="Genomic_DNA"/>
</dbReference>
<dbReference type="Pfam" id="PF03773">
    <property type="entry name" value="ArsP_1"/>
    <property type="match status" value="1"/>
</dbReference>
<comment type="caution">
    <text evidence="8">The sequence shown here is derived from an EMBL/GenBank/DDBJ whole genome shotgun (WGS) entry which is preliminary data.</text>
</comment>
<evidence type="ECO:0000256" key="3">
    <source>
        <dbReference type="ARBA" id="ARBA00022475"/>
    </source>
</evidence>
<evidence type="ECO:0000256" key="5">
    <source>
        <dbReference type="ARBA" id="ARBA00022989"/>
    </source>
</evidence>
<feature type="transmembrane region" description="Helical" evidence="7">
    <location>
        <begin position="134"/>
        <end position="157"/>
    </location>
</feature>
<accession>A0ABV9Z7G3</accession>
<dbReference type="RefSeq" id="WP_378018942.1">
    <property type="nucleotide sequence ID" value="NZ_JBHSKG010000001.1"/>
</dbReference>
<evidence type="ECO:0000256" key="7">
    <source>
        <dbReference type="SAM" id="Phobius"/>
    </source>
</evidence>
<dbReference type="InterPro" id="IPR005524">
    <property type="entry name" value="DUF318"/>
</dbReference>
<keyword evidence="9" id="KW-1185">Reference proteome</keyword>
<sequence length="337" mass="33771">MTTRHDPGSAPADADHGRAALLPAAGLLLAVCVAMLVGREIWAVAVGDDLRIATWATLFAAVVLQALPFLALGVLVAAMISAFVSPDLVRRTLGGRTWLAVPLATGAGAALPGCECGSVPVAARLMSRGVRPPAAVAFMLSSPAVNPVVVVATAVAFPGRPAMVLARVVASAALALVVGFLWTRVAGAPDLAPGPPDPPPDGEPSRGREVLLTARHALLQAGGFLVVGAAISATLTMAVPPEWTQALAGVPVLSVVVLGVLAVLLAVCSEADAFIASGLTAFSPTAQLAFMVVGPAVDVKLTSLHVGTFGPGFAARFAPLTFVVAIAAVLVVGGVLL</sequence>
<name>A0ABV9Z7G3_9PSEU</name>
<evidence type="ECO:0000313" key="9">
    <source>
        <dbReference type="Proteomes" id="UP001596175"/>
    </source>
</evidence>
<feature type="transmembrane region" description="Helical" evidence="7">
    <location>
        <begin position="317"/>
        <end position="336"/>
    </location>
</feature>
<feature type="transmembrane region" description="Helical" evidence="7">
    <location>
        <begin position="217"/>
        <end position="240"/>
    </location>
</feature>
<comment type="subcellular location">
    <subcellularLocation>
        <location evidence="1">Cell membrane</location>
        <topology evidence="1">Multi-pass membrane protein</topology>
    </subcellularLocation>
</comment>
<reference evidence="9" key="1">
    <citation type="journal article" date="2019" name="Int. J. Syst. Evol. Microbiol.">
        <title>The Global Catalogue of Microorganisms (GCM) 10K type strain sequencing project: providing services to taxonomists for standard genome sequencing and annotation.</title>
        <authorList>
            <consortium name="The Broad Institute Genomics Platform"/>
            <consortium name="The Broad Institute Genome Sequencing Center for Infectious Disease"/>
            <person name="Wu L."/>
            <person name="Ma J."/>
        </authorList>
    </citation>
    <scope>NUCLEOTIDE SEQUENCE [LARGE SCALE GENOMIC DNA]</scope>
    <source>
        <strain evidence="9">XZYJ18</strain>
    </source>
</reference>
<dbReference type="Proteomes" id="UP001596175">
    <property type="component" value="Unassembled WGS sequence"/>
</dbReference>
<dbReference type="InterPro" id="IPR052923">
    <property type="entry name" value="UPF0718"/>
</dbReference>
<protein>
    <submittedName>
        <fullName evidence="8">Permease</fullName>
    </submittedName>
</protein>
<keyword evidence="3" id="KW-1003">Cell membrane</keyword>
<organism evidence="8 9">
    <name type="scientific">Actinomycetospora rhizophila</name>
    <dbReference type="NCBI Taxonomy" id="1416876"/>
    <lineage>
        <taxon>Bacteria</taxon>
        <taxon>Bacillati</taxon>
        <taxon>Actinomycetota</taxon>
        <taxon>Actinomycetes</taxon>
        <taxon>Pseudonocardiales</taxon>
        <taxon>Pseudonocardiaceae</taxon>
        <taxon>Actinomycetospora</taxon>
    </lineage>
</organism>
<dbReference type="PANTHER" id="PTHR34184">
    <property type="entry name" value="UPF0718 PROTEIN YCGR"/>
    <property type="match status" value="1"/>
</dbReference>
<proteinExistence type="inferred from homology"/>